<keyword evidence="3" id="KW-1185">Reference proteome</keyword>
<dbReference type="InterPro" id="IPR032687">
    <property type="entry name" value="AraC-type_N"/>
</dbReference>
<evidence type="ECO:0000259" key="1">
    <source>
        <dbReference type="Pfam" id="PF12625"/>
    </source>
</evidence>
<gene>
    <name evidence="2" type="ORF">SG34_030240</name>
</gene>
<dbReference type="AlphaFoldDB" id="A0AAF0CAW6"/>
<proteinExistence type="predicted"/>
<dbReference type="KEGG" id="tvd:SG34_030240"/>
<accession>A0AAF0CAW6</accession>
<reference evidence="2 3" key="1">
    <citation type="journal article" date="2015" name="Genome Announc.">
        <title>Draft Genome Sequences of Marine Isolates of Thalassomonas viridans and Thalassomonas actiniarum.</title>
        <authorList>
            <person name="Olonade I."/>
            <person name="van Zyl L.J."/>
            <person name="Trindade M."/>
        </authorList>
    </citation>
    <scope>NUCLEOTIDE SEQUENCE [LARGE SCALE GENOMIC DNA]</scope>
    <source>
        <strain evidence="2 3">XOM25</strain>
    </source>
</reference>
<name>A0AAF0CAW6_9GAMM</name>
<dbReference type="Pfam" id="PF12625">
    <property type="entry name" value="Arabinose_bd"/>
    <property type="match status" value="1"/>
</dbReference>
<organism evidence="2 3">
    <name type="scientific">Thalassomonas viridans</name>
    <dbReference type="NCBI Taxonomy" id="137584"/>
    <lineage>
        <taxon>Bacteria</taxon>
        <taxon>Pseudomonadati</taxon>
        <taxon>Pseudomonadota</taxon>
        <taxon>Gammaproteobacteria</taxon>
        <taxon>Alteromonadales</taxon>
        <taxon>Colwelliaceae</taxon>
        <taxon>Thalassomonas</taxon>
    </lineage>
</organism>
<evidence type="ECO:0000313" key="3">
    <source>
        <dbReference type="Proteomes" id="UP000032352"/>
    </source>
</evidence>
<evidence type="ECO:0000313" key="2">
    <source>
        <dbReference type="EMBL" id="WDE09057.1"/>
    </source>
</evidence>
<reference evidence="2 3" key="2">
    <citation type="journal article" date="2022" name="Mar. Drugs">
        <title>Bioassay-Guided Fractionation Leads to the Detection of Cholic Acid Generated by the Rare Thalassomonas sp.</title>
        <authorList>
            <person name="Pheiffer F."/>
            <person name="Schneider Y.K."/>
            <person name="Hansen E.H."/>
            <person name="Andersen J.H."/>
            <person name="Isaksson J."/>
            <person name="Busche T."/>
            <person name="R C."/>
            <person name="Kalinowski J."/>
            <person name="Zyl L.V."/>
            <person name="Trindade M."/>
        </authorList>
    </citation>
    <scope>NUCLEOTIDE SEQUENCE [LARGE SCALE GENOMIC DNA]</scope>
    <source>
        <strain evidence="2 3">XOM25</strain>
    </source>
</reference>
<dbReference type="Proteomes" id="UP000032352">
    <property type="component" value="Chromosome pTvir"/>
</dbReference>
<sequence length="126" mass="13905">MSLTSLLDNDARVSELGLHRLLTLIDKALPGKAGILELAKRIPPSLFGKEVALIFQASTLEQAMLLWANYYDLLSDSIEVELIDSKNHLAVRIHHPLDETDQGIGGDLALAVKYRFICDYFGAQAV</sequence>
<feature type="domain" description="HTH-type transcriptional regulator AraC-type N-terminal" evidence="1">
    <location>
        <begin position="6"/>
        <end position="124"/>
    </location>
</feature>
<dbReference type="EMBL" id="CP059734">
    <property type="protein sequence ID" value="WDE09057.1"/>
    <property type="molecule type" value="Genomic_DNA"/>
</dbReference>
<protein>
    <submittedName>
        <fullName evidence="2">AraC family transcriptional regulator ligand-binding domain-containing protein</fullName>
    </submittedName>
</protein>